<evidence type="ECO:0000313" key="3">
    <source>
        <dbReference type="Proteomes" id="UP000636709"/>
    </source>
</evidence>
<dbReference type="EMBL" id="JACEFO010001098">
    <property type="protein sequence ID" value="KAF8748260.1"/>
    <property type="molecule type" value="Genomic_DNA"/>
</dbReference>
<keyword evidence="3" id="KW-1185">Reference proteome</keyword>
<reference evidence="2" key="1">
    <citation type="submission" date="2020-07" db="EMBL/GenBank/DDBJ databases">
        <title>Genome sequence and genetic diversity analysis of an under-domesticated orphan crop, white fonio (Digitaria exilis).</title>
        <authorList>
            <person name="Bennetzen J.L."/>
            <person name="Chen S."/>
            <person name="Ma X."/>
            <person name="Wang X."/>
            <person name="Yssel A.E.J."/>
            <person name="Chaluvadi S.R."/>
            <person name="Johnson M."/>
            <person name="Gangashetty P."/>
            <person name="Hamidou F."/>
            <person name="Sanogo M.D."/>
            <person name="Zwaenepoel A."/>
            <person name="Wallace J."/>
            <person name="Van De Peer Y."/>
            <person name="Van Deynze A."/>
        </authorList>
    </citation>
    <scope>NUCLEOTIDE SEQUENCE</scope>
    <source>
        <tissue evidence="2">Leaves</tissue>
    </source>
</reference>
<dbReference type="Proteomes" id="UP000636709">
    <property type="component" value="Unassembled WGS sequence"/>
</dbReference>
<comment type="caution">
    <text evidence="2">The sequence shown here is derived from an EMBL/GenBank/DDBJ whole genome shotgun (WGS) entry which is preliminary data.</text>
</comment>
<feature type="region of interest" description="Disordered" evidence="1">
    <location>
        <begin position="1"/>
        <end position="22"/>
    </location>
</feature>
<name>A0A835FDS7_9POAL</name>
<organism evidence="2 3">
    <name type="scientific">Digitaria exilis</name>
    <dbReference type="NCBI Taxonomy" id="1010633"/>
    <lineage>
        <taxon>Eukaryota</taxon>
        <taxon>Viridiplantae</taxon>
        <taxon>Streptophyta</taxon>
        <taxon>Embryophyta</taxon>
        <taxon>Tracheophyta</taxon>
        <taxon>Spermatophyta</taxon>
        <taxon>Magnoliopsida</taxon>
        <taxon>Liliopsida</taxon>
        <taxon>Poales</taxon>
        <taxon>Poaceae</taxon>
        <taxon>PACMAD clade</taxon>
        <taxon>Panicoideae</taxon>
        <taxon>Panicodae</taxon>
        <taxon>Paniceae</taxon>
        <taxon>Anthephorinae</taxon>
        <taxon>Digitaria</taxon>
    </lineage>
</organism>
<protein>
    <submittedName>
        <fullName evidence="2">Uncharacterized protein</fullName>
    </submittedName>
</protein>
<evidence type="ECO:0000313" key="2">
    <source>
        <dbReference type="EMBL" id="KAF8748260.1"/>
    </source>
</evidence>
<feature type="compositionally biased region" description="Basic and acidic residues" evidence="1">
    <location>
        <begin position="1"/>
        <end position="13"/>
    </location>
</feature>
<evidence type="ECO:0000256" key="1">
    <source>
        <dbReference type="SAM" id="MobiDB-lite"/>
    </source>
</evidence>
<proteinExistence type="predicted"/>
<sequence length="92" mass="10343">MQPKREGFPERQRLPANPSPSGRCRCRCRLQPKAASLFTSLPTTPHRTPSPRLVSLRLHFLAAYLSQSPRRLLDCIPHSSEPPPCRGSTARD</sequence>
<dbReference type="AlphaFoldDB" id="A0A835FDS7"/>
<accession>A0A835FDS7</accession>
<gene>
    <name evidence="2" type="ORF">HU200_013005</name>
</gene>